<organism evidence="4 5">
    <name type="scientific">Caldilinea aerophila (strain DSM 14535 / JCM 11387 / NBRC 104270 / STL-6-O1)</name>
    <dbReference type="NCBI Taxonomy" id="926550"/>
    <lineage>
        <taxon>Bacteria</taxon>
        <taxon>Bacillati</taxon>
        <taxon>Chloroflexota</taxon>
        <taxon>Caldilineae</taxon>
        <taxon>Caldilineales</taxon>
        <taxon>Caldilineaceae</taxon>
        <taxon>Caldilinea</taxon>
    </lineage>
</organism>
<evidence type="ECO:0000313" key="5">
    <source>
        <dbReference type="Proteomes" id="UP000007880"/>
    </source>
</evidence>
<dbReference type="GO" id="GO:0005737">
    <property type="term" value="C:cytoplasm"/>
    <property type="evidence" value="ECO:0007669"/>
    <property type="project" value="TreeGrafter"/>
</dbReference>
<dbReference type="InterPro" id="IPR020568">
    <property type="entry name" value="Ribosomal_Su5_D2-typ_SF"/>
</dbReference>
<evidence type="ECO:0000259" key="2">
    <source>
        <dbReference type="Pfam" id="PF01205"/>
    </source>
</evidence>
<keyword evidence="5" id="KW-1185">Reference proteome</keyword>
<dbReference type="eggNOG" id="COG1739">
    <property type="taxonomic scope" value="Bacteria"/>
</dbReference>
<dbReference type="InterPro" id="IPR020569">
    <property type="entry name" value="UPF0029_Impact_CS"/>
</dbReference>
<feature type="domain" description="UPF0029" evidence="3">
    <location>
        <begin position="135"/>
        <end position="188"/>
    </location>
</feature>
<gene>
    <name evidence="4" type="ordered locus">CLDAP_28960</name>
</gene>
<protein>
    <recommendedName>
        <fullName evidence="6">YigZ family protein</fullName>
    </recommendedName>
</protein>
<dbReference type="Gene3D" id="3.30.230.30">
    <property type="entry name" value="Impact, N-terminal domain"/>
    <property type="match status" value="1"/>
</dbReference>
<dbReference type="Gene3D" id="3.30.70.240">
    <property type="match status" value="1"/>
</dbReference>
<dbReference type="STRING" id="926550.CLDAP_28960"/>
<dbReference type="InterPro" id="IPR015796">
    <property type="entry name" value="Impact_YigZ-like"/>
</dbReference>
<evidence type="ECO:0000259" key="3">
    <source>
        <dbReference type="Pfam" id="PF09186"/>
    </source>
</evidence>
<dbReference type="Proteomes" id="UP000007880">
    <property type="component" value="Chromosome"/>
</dbReference>
<dbReference type="Pfam" id="PF09186">
    <property type="entry name" value="DUF1949"/>
    <property type="match status" value="1"/>
</dbReference>
<dbReference type="NCBIfam" id="TIGR00257">
    <property type="entry name" value="IMPACT_YIGZ"/>
    <property type="match status" value="1"/>
</dbReference>
<accession>I0I6P8</accession>
<dbReference type="KEGG" id="cap:CLDAP_28960"/>
<dbReference type="InterPro" id="IPR023582">
    <property type="entry name" value="Impact"/>
</dbReference>
<dbReference type="InterPro" id="IPR015269">
    <property type="entry name" value="UPF0029_Impact_C"/>
</dbReference>
<reference evidence="4 5" key="1">
    <citation type="submission" date="2012-02" db="EMBL/GenBank/DDBJ databases">
        <title>Complete genome sequence of Caldilinea aerophila DSM 14535 (= NBRC 102666).</title>
        <authorList>
            <person name="Oguchi A."/>
            <person name="Hosoyama A."/>
            <person name="Sekine M."/>
            <person name="Fukai R."/>
            <person name="Kato Y."/>
            <person name="Nakamura S."/>
            <person name="Hanada S."/>
            <person name="Yamazaki S."/>
            <person name="Fujita N."/>
        </authorList>
    </citation>
    <scope>NUCLEOTIDE SEQUENCE [LARGE SCALE GENOMIC DNA]</scope>
    <source>
        <strain evidence="5">DSM 14535 / JCM 11387 / NBRC 104270 / STL-6-O1</strain>
    </source>
</reference>
<comment type="similarity">
    <text evidence="1">Belongs to the IMPACT family.</text>
</comment>
<dbReference type="PANTHER" id="PTHR16301:SF20">
    <property type="entry name" value="IMPACT FAMILY MEMBER YIGZ"/>
    <property type="match status" value="1"/>
</dbReference>
<dbReference type="InterPro" id="IPR036956">
    <property type="entry name" value="Impact_N_sf"/>
</dbReference>
<dbReference type="HOGENOM" id="CLU_083552_0_0_0"/>
<name>I0I6P8_CALAS</name>
<sequence length="199" mass="21526">MVWRVEEEIKRSRFITTIGYTPSVEEARAFIASVRQEFADANHHCWAYVVGPPGATAQIGLSDDGEPHGSAGRPMLTVLLHSGIGDICAVVTRYFGGVLLGVGGLVRAYSSGVQRALSTLPTKERVPSALLDVLLDYSAITLVQHLLPIYEASIVEQEFGVDVSFRIELPLSQLDAFRNALIEATHGRVLLEVVPGGQT</sequence>
<dbReference type="SUPFAM" id="SSF54211">
    <property type="entry name" value="Ribosomal protein S5 domain 2-like"/>
    <property type="match status" value="1"/>
</dbReference>
<proteinExistence type="inferred from homology"/>
<evidence type="ECO:0000256" key="1">
    <source>
        <dbReference type="ARBA" id="ARBA00007665"/>
    </source>
</evidence>
<dbReference type="InterPro" id="IPR001498">
    <property type="entry name" value="Impact_N"/>
</dbReference>
<dbReference type="Pfam" id="PF01205">
    <property type="entry name" value="Impact_N"/>
    <property type="match status" value="1"/>
</dbReference>
<dbReference type="GO" id="GO:0006446">
    <property type="term" value="P:regulation of translational initiation"/>
    <property type="evidence" value="ECO:0007669"/>
    <property type="project" value="TreeGrafter"/>
</dbReference>
<dbReference type="PANTHER" id="PTHR16301">
    <property type="entry name" value="IMPACT-RELATED"/>
    <property type="match status" value="1"/>
</dbReference>
<dbReference type="AlphaFoldDB" id="I0I6P8"/>
<feature type="domain" description="Impact N-terminal" evidence="2">
    <location>
        <begin position="10"/>
        <end position="117"/>
    </location>
</feature>
<dbReference type="InterPro" id="IPR035647">
    <property type="entry name" value="EFG_III/V"/>
</dbReference>
<dbReference type="SUPFAM" id="SSF54980">
    <property type="entry name" value="EF-G C-terminal domain-like"/>
    <property type="match status" value="1"/>
</dbReference>
<evidence type="ECO:0008006" key="6">
    <source>
        <dbReference type="Google" id="ProtNLM"/>
    </source>
</evidence>
<evidence type="ECO:0000313" key="4">
    <source>
        <dbReference type="EMBL" id="BAM00936.1"/>
    </source>
</evidence>
<dbReference type="PATRIC" id="fig|926550.5.peg.3140"/>
<dbReference type="PROSITE" id="PS00910">
    <property type="entry name" value="UPF0029"/>
    <property type="match status" value="1"/>
</dbReference>
<dbReference type="EMBL" id="AP012337">
    <property type="protein sequence ID" value="BAM00936.1"/>
    <property type="molecule type" value="Genomic_DNA"/>
</dbReference>